<evidence type="ECO:0000313" key="3">
    <source>
        <dbReference type="EMBL" id="THU93394.1"/>
    </source>
</evidence>
<dbReference type="Gene3D" id="3.90.810.10">
    <property type="entry name" value="CRIB domain"/>
    <property type="match status" value="1"/>
</dbReference>
<keyword evidence="4" id="KW-1185">Reference proteome</keyword>
<feature type="compositionally biased region" description="Low complexity" evidence="1">
    <location>
        <begin position="97"/>
        <end position="106"/>
    </location>
</feature>
<dbReference type="Pfam" id="PF00786">
    <property type="entry name" value="PBD"/>
    <property type="match status" value="1"/>
</dbReference>
<feature type="compositionally biased region" description="Low complexity" evidence="1">
    <location>
        <begin position="59"/>
        <end position="82"/>
    </location>
</feature>
<sequence length="264" mass="28463">MSSVSSSSASTKSSRFSTLKVFSKFGSNKDSLKPPPLPPKDNYLIKNRSLVSLSTESYPGTPATPASASLAPSSLLPHGSSLRDQYAQKSGPIHPASSSMSLVSSVDYTSDTPQTERPVIKSKKSSFFGLKRGPKSPSMKSTSTGDDLGSPESVGEDENISMPWNFTHNIHVDEAYNGMPPSWTVSLAEAGFTEEEIAGIYARKQAGTLTASGGMAALYNERPRSPMSVMSGYLLFLDNLLLVPPRYHDNIPMRHYAARHNLSL</sequence>
<dbReference type="InterPro" id="IPR036936">
    <property type="entry name" value="CRIB_dom_sf"/>
</dbReference>
<name>A0A4S8LUZ5_DENBC</name>
<feature type="domain" description="CRIB" evidence="2">
    <location>
        <begin position="160"/>
        <end position="173"/>
    </location>
</feature>
<dbReference type="Proteomes" id="UP000297245">
    <property type="component" value="Unassembled WGS sequence"/>
</dbReference>
<proteinExistence type="predicted"/>
<accession>A0A4S8LUZ5</accession>
<evidence type="ECO:0000259" key="2">
    <source>
        <dbReference type="PROSITE" id="PS50108"/>
    </source>
</evidence>
<evidence type="ECO:0000256" key="1">
    <source>
        <dbReference type="SAM" id="MobiDB-lite"/>
    </source>
</evidence>
<protein>
    <recommendedName>
        <fullName evidence="2">CRIB domain-containing protein</fullName>
    </recommendedName>
</protein>
<evidence type="ECO:0000313" key="4">
    <source>
        <dbReference type="Proteomes" id="UP000297245"/>
    </source>
</evidence>
<feature type="region of interest" description="Disordered" evidence="1">
    <location>
        <begin position="54"/>
        <end position="156"/>
    </location>
</feature>
<dbReference type="PROSITE" id="PS50108">
    <property type="entry name" value="CRIB"/>
    <property type="match status" value="1"/>
</dbReference>
<organism evidence="3 4">
    <name type="scientific">Dendrothele bispora (strain CBS 962.96)</name>
    <dbReference type="NCBI Taxonomy" id="1314807"/>
    <lineage>
        <taxon>Eukaryota</taxon>
        <taxon>Fungi</taxon>
        <taxon>Dikarya</taxon>
        <taxon>Basidiomycota</taxon>
        <taxon>Agaricomycotina</taxon>
        <taxon>Agaricomycetes</taxon>
        <taxon>Agaricomycetidae</taxon>
        <taxon>Agaricales</taxon>
        <taxon>Agaricales incertae sedis</taxon>
        <taxon>Dendrothele</taxon>
    </lineage>
</organism>
<dbReference type="OrthoDB" id="3070110at2759"/>
<gene>
    <name evidence="3" type="ORF">K435DRAFT_192656</name>
</gene>
<dbReference type="EMBL" id="ML179250">
    <property type="protein sequence ID" value="THU93394.1"/>
    <property type="molecule type" value="Genomic_DNA"/>
</dbReference>
<dbReference type="AlphaFoldDB" id="A0A4S8LUZ5"/>
<reference evidence="3 4" key="1">
    <citation type="journal article" date="2019" name="Nat. Ecol. Evol.">
        <title>Megaphylogeny resolves global patterns of mushroom evolution.</title>
        <authorList>
            <person name="Varga T."/>
            <person name="Krizsan K."/>
            <person name="Foldi C."/>
            <person name="Dima B."/>
            <person name="Sanchez-Garcia M."/>
            <person name="Sanchez-Ramirez S."/>
            <person name="Szollosi G.J."/>
            <person name="Szarkandi J.G."/>
            <person name="Papp V."/>
            <person name="Albert L."/>
            <person name="Andreopoulos W."/>
            <person name="Angelini C."/>
            <person name="Antonin V."/>
            <person name="Barry K.W."/>
            <person name="Bougher N.L."/>
            <person name="Buchanan P."/>
            <person name="Buyck B."/>
            <person name="Bense V."/>
            <person name="Catcheside P."/>
            <person name="Chovatia M."/>
            <person name="Cooper J."/>
            <person name="Damon W."/>
            <person name="Desjardin D."/>
            <person name="Finy P."/>
            <person name="Geml J."/>
            <person name="Haridas S."/>
            <person name="Hughes K."/>
            <person name="Justo A."/>
            <person name="Karasinski D."/>
            <person name="Kautmanova I."/>
            <person name="Kiss B."/>
            <person name="Kocsube S."/>
            <person name="Kotiranta H."/>
            <person name="LaButti K.M."/>
            <person name="Lechner B.E."/>
            <person name="Liimatainen K."/>
            <person name="Lipzen A."/>
            <person name="Lukacs Z."/>
            <person name="Mihaltcheva S."/>
            <person name="Morgado L.N."/>
            <person name="Niskanen T."/>
            <person name="Noordeloos M.E."/>
            <person name="Ohm R.A."/>
            <person name="Ortiz-Santana B."/>
            <person name="Ovrebo C."/>
            <person name="Racz N."/>
            <person name="Riley R."/>
            <person name="Savchenko A."/>
            <person name="Shiryaev A."/>
            <person name="Soop K."/>
            <person name="Spirin V."/>
            <person name="Szebenyi C."/>
            <person name="Tomsovsky M."/>
            <person name="Tulloss R.E."/>
            <person name="Uehling J."/>
            <person name="Grigoriev I.V."/>
            <person name="Vagvolgyi C."/>
            <person name="Papp T."/>
            <person name="Martin F.M."/>
            <person name="Miettinen O."/>
            <person name="Hibbett D.S."/>
            <person name="Nagy L.G."/>
        </authorList>
    </citation>
    <scope>NUCLEOTIDE SEQUENCE [LARGE SCALE GENOMIC DNA]</scope>
    <source>
        <strain evidence="3 4">CBS 962.96</strain>
    </source>
</reference>
<dbReference type="InterPro" id="IPR000095">
    <property type="entry name" value="CRIB_dom"/>
</dbReference>